<accession>A0A1I7WK25</accession>
<dbReference type="Proteomes" id="UP000095283">
    <property type="component" value="Unplaced"/>
</dbReference>
<evidence type="ECO:0000256" key="1">
    <source>
        <dbReference type="SAM" id="Phobius"/>
    </source>
</evidence>
<dbReference type="AlphaFoldDB" id="A0A1I7WK25"/>
<protein>
    <submittedName>
        <fullName evidence="3">7TM_GPCR_Srx domain-containing protein</fullName>
    </submittedName>
</protein>
<name>A0A1I7WK25_HETBA</name>
<proteinExistence type="predicted"/>
<evidence type="ECO:0000313" key="3">
    <source>
        <dbReference type="WBParaSite" id="Hba_05380"/>
    </source>
</evidence>
<reference evidence="3" key="1">
    <citation type="submission" date="2016-11" db="UniProtKB">
        <authorList>
            <consortium name="WormBaseParasite"/>
        </authorList>
    </citation>
    <scope>IDENTIFICATION</scope>
</reference>
<sequence length="31" mass="3517">MAATVVDSMVMFMRIFTNGPILNFLLISKKK</sequence>
<organism evidence="2 3">
    <name type="scientific">Heterorhabditis bacteriophora</name>
    <name type="common">Entomopathogenic nematode worm</name>
    <dbReference type="NCBI Taxonomy" id="37862"/>
    <lineage>
        <taxon>Eukaryota</taxon>
        <taxon>Metazoa</taxon>
        <taxon>Ecdysozoa</taxon>
        <taxon>Nematoda</taxon>
        <taxon>Chromadorea</taxon>
        <taxon>Rhabditida</taxon>
        <taxon>Rhabditina</taxon>
        <taxon>Rhabditomorpha</taxon>
        <taxon>Strongyloidea</taxon>
        <taxon>Heterorhabditidae</taxon>
        <taxon>Heterorhabditis</taxon>
    </lineage>
</organism>
<keyword evidence="2" id="KW-1185">Reference proteome</keyword>
<keyword evidence="1" id="KW-1133">Transmembrane helix</keyword>
<keyword evidence="1" id="KW-0472">Membrane</keyword>
<evidence type="ECO:0000313" key="2">
    <source>
        <dbReference type="Proteomes" id="UP000095283"/>
    </source>
</evidence>
<dbReference type="WBParaSite" id="Hba_05380">
    <property type="protein sequence ID" value="Hba_05380"/>
    <property type="gene ID" value="Hba_05380"/>
</dbReference>
<keyword evidence="1" id="KW-0812">Transmembrane</keyword>
<feature type="transmembrane region" description="Helical" evidence="1">
    <location>
        <begin position="6"/>
        <end position="27"/>
    </location>
</feature>